<keyword evidence="3" id="KW-1185">Reference proteome</keyword>
<dbReference type="OrthoDB" id="7365718at2"/>
<dbReference type="EMBL" id="FQVM01000006">
    <property type="protein sequence ID" value="SHE61625.1"/>
    <property type="molecule type" value="Genomic_DNA"/>
</dbReference>
<dbReference type="AlphaFoldDB" id="A0A1M4UY70"/>
<feature type="region of interest" description="Disordered" evidence="1">
    <location>
        <begin position="114"/>
        <end position="178"/>
    </location>
</feature>
<dbReference type="RefSeq" id="WP_072893961.1">
    <property type="nucleotide sequence ID" value="NZ_FQVM01000006.1"/>
</dbReference>
<feature type="compositionally biased region" description="Basic and acidic residues" evidence="1">
    <location>
        <begin position="150"/>
        <end position="171"/>
    </location>
</feature>
<feature type="compositionally biased region" description="Polar residues" evidence="1">
    <location>
        <begin position="126"/>
        <end position="148"/>
    </location>
</feature>
<reference evidence="2 3" key="1">
    <citation type="submission" date="2016-11" db="EMBL/GenBank/DDBJ databases">
        <authorList>
            <person name="Jaros S."/>
            <person name="Januszkiewicz K."/>
            <person name="Wedrychowicz H."/>
        </authorList>
    </citation>
    <scope>NUCLEOTIDE SEQUENCE [LARGE SCALE GENOMIC DNA]</scope>
    <source>
        <strain evidence="2 3">DSM 2631</strain>
    </source>
</reference>
<organism evidence="2 3">
    <name type="scientific">Clostridium fallax</name>
    <dbReference type="NCBI Taxonomy" id="1533"/>
    <lineage>
        <taxon>Bacteria</taxon>
        <taxon>Bacillati</taxon>
        <taxon>Bacillota</taxon>
        <taxon>Clostridia</taxon>
        <taxon>Eubacteriales</taxon>
        <taxon>Clostridiaceae</taxon>
        <taxon>Clostridium</taxon>
    </lineage>
</organism>
<dbReference type="STRING" id="1533.SAMN05443638_10655"/>
<evidence type="ECO:0000256" key="1">
    <source>
        <dbReference type="SAM" id="MobiDB-lite"/>
    </source>
</evidence>
<sequence>MSQGWFKLYRELFEKAIWQSSTPEQKVVLIALLGMANHQGREWEWKGKQFKAQPGQFVTSIDSIVKRCGKGISEQNVRTALKKFKKYEFLTEEVTKTGRLINLVNWRLYQGTENETNKQTNKELTDTSQTPNKDLTNSSQTPNKELTPNKNDKNDNKEKNDKEGKEGEEKTPQLPPLSFPTQIHEFIFKQFGETSYRTWFMNTEISESHGVININPNESFKKGIITQEYSKALETILNKKVVVS</sequence>
<dbReference type="Proteomes" id="UP000184035">
    <property type="component" value="Unassembled WGS sequence"/>
</dbReference>
<accession>A0A1M4UY70</accession>
<evidence type="ECO:0008006" key="4">
    <source>
        <dbReference type="Google" id="ProtNLM"/>
    </source>
</evidence>
<protein>
    <recommendedName>
        <fullName evidence="4">DnaA N-terminal domain-containing protein</fullName>
    </recommendedName>
</protein>
<proteinExistence type="predicted"/>
<name>A0A1M4UY70_9CLOT</name>
<gene>
    <name evidence="2" type="ORF">SAMN05443638_10655</name>
</gene>
<evidence type="ECO:0000313" key="3">
    <source>
        <dbReference type="Proteomes" id="UP000184035"/>
    </source>
</evidence>
<evidence type="ECO:0000313" key="2">
    <source>
        <dbReference type="EMBL" id="SHE61625.1"/>
    </source>
</evidence>